<sequence>MTHGLPYEILAIIAADLPSEDQINCLHVSRSWKTAFMRAIYRIVHIHSRHQFRLFYRTLKESESRHCLGNEVRELYISSMVGFCRDEFETLPRLCPLLTVLDFNKKLWNHLRISTAMENWKHLKYLPQMPLYRQTPLREYLLNTFGTCFTKLRMDIFRYRQWKDLLQRLPHLEQLIIENRGSEEDEGYETMSYPHITLAEMEDIHATLPVLQAFALWGVYLGGELPKHITPSRSIRRLDIETVYEQLPMTLPYFSQKYTFIEELQIEVGLEHDASFEEFQDVVEPQFLSWMEKCNSLRVFYHPPSLIDGDILLPQVEALDTLSEIGAPITKLFIYDEICYSVLASSGVFSETLCAAELQLLNWISLEDTLDALSGCSCLAHLMVDVFDNVDIGSVLRHCRSLKTLYIETHDIHDSSDGTSLAGHGLENLSLEAEYIDPNVFDCLSSSCPQLRVLRCSYNEINAPRAVFISLPNAKLEDLVVVSRSNIVLFNLQQTDKAERVLRRREKYYGEALEPENNGWSRWYHATSQFGQLKKFMRLDDIEDVASEIFNGRQKDVILVQCRSTRTFELITTYDKLISMRKRLNTRFNVFERKNLLE</sequence>
<dbReference type="InterPro" id="IPR032675">
    <property type="entry name" value="LRR_dom_sf"/>
</dbReference>
<dbReference type="SUPFAM" id="SSF52047">
    <property type="entry name" value="RNI-like"/>
    <property type="match status" value="1"/>
</dbReference>
<evidence type="ECO:0008006" key="3">
    <source>
        <dbReference type="Google" id="ProtNLM"/>
    </source>
</evidence>
<evidence type="ECO:0000313" key="2">
    <source>
        <dbReference type="Proteomes" id="UP000605846"/>
    </source>
</evidence>
<evidence type="ECO:0000313" key="1">
    <source>
        <dbReference type="EMBL" id="KAF7731623.1"/>
    </source>
</evidence>
<dbReference type="OrthoDB" id="2216077at2759"/>
<organism evidence="1 2">
    <name type="scientific">Apophysomyces ossiformis</name>
    <dbReference type="NCBI Taxonomy" id="679940"/>
    <lineage>
        <taxon>Eukaryota</taxon>
        <taxon>Fungi</taxon>
        <taxon>Fungi incertae sedis</taxon>
        <taxon>Mucoromycota</taxon>
        <taxon>Mucoromycotina</taxon>
        <taxon>Mucoromycetes</taxon>
        <taxon>Mucorales</taxon>
        <taxon>Mucorineae</taxon>
        <taxon>Mucoraceae</taxon>
        <taxon>Apophysomyces</taxon>
    </lineage>
</organism>
<gene>
    <name evidence="1" type="ORF">EC973_008792</name>
</gene>
<dbReference type="EMBL" id="JABAYA010000008">
    <property type="protein sequence ID" value="KAF7731623.1"/>
    <property type="molecule type" value="Genomic_DNA"/>
</dbReference>
<dbReference type="SUPFAM" id="SSF81383">
    <property type="entry name" value="F-box domain"/>
    <property type="match status" value="1"/>
</dbReference>
<dbReference type="AlphaFoldDB" id="A0A8H7EU88"/>
<dbReference type="Proteomes" id="UP000605846">
    <property type="component" value="Unassembled WGS sequence"/>
</dbReference>
<protein>
    <recommendedName>
        <fullName evidence="3">F-box domain-containing protein</fullName>
    </recommendedName>
</protein>
<proteinExistence type="predicted"/>
<accession>A0A8H7EU88</accession>
<comment type="caution">
    <text evidence="1">The sequence shown here is derived from an EMBL/GenBank/DDBJ whole genome shotgun (WGS) entry which is preliminary data.</text>
</comment>
<keyword evidence="2" id="KW-1185">Reference proteome</keyword>
<dbReference type="Gene3D" id="3.80.10.10">
    <property type="entry name" value="Ribonuclease Inhibitor"/>
    <property type="match status" value="1"/>
</dbReference>
<dbReference type="InterPro" id="IPR036047">
    <property type="entry name" value="F-box-like_dom_sf"/>
</dbReference>
<name>A0A8H7EU88_9FUNG</name>
<reference evidence="1" key="1">
    <citation type="submission" date="2020-01" db="EMBL/GenBank/DDBJ databases">
        <title>Genome Sequencing of Three Apophysomyces-Like Fungal Strains Confirms a Novel Fungal Genus in the Mucoromycota with divergent Burkholderia-like Endosymbiotic Bacteria.</title>
        <authorList>
            <person name="Stajich J.E."/>
            <person name="Macias A.M."/>
            <person name="Carter-House D."/>
            <person name="Lovett B."/>
            <person name="Kasson L.R."/>
            <person name="Berry K."/>
            <person name="Grigoriev I."/>
            <person name="Chang Y."/>
            <person name="Spatafora J."/>
            <person name="Kasson M.T."/>
        </authorList>
    </citation>
    <scope>NUCLEOTIDE SEQUENCE</scope>
    <source>
        <strain evidence="1">NRRL A-21654</strain>
    </source>
</reference>